<keyword evidence="4" id="KW-0812">Transmembrane</keyword>
<dbReference type="PANTHER" id="PTHR24366">
    <property type="entry name" value="IG(IMMUNOGLOBULIN) AND LRR(LEUCINE RICH REPEAT) DOMAINS"/>
    <property type="match status" value="1"/>
</dbReference>
<keyword evidence="4" id="KW-0472">Membrane</keyword>
<dbReference type="Pfam" id="PF13306">
    <property type="entry name" value="LRR_5"/>
    <property type="match status" value="1"/>
</dbReference>
<evidence type="ECO:0000256" key="2">
    <source>
        <dbReference type="ARBA" id="ARBA00022737"/>
    </source>
</evidence>
<dbReference type="Pfam" id="PF13855">
    <property type="entry name" value="LRR_8"/>
    <property type="match status" value="1"/>
</dbReference>
<dbReference type="AlphaFoldDB" id="A0AAD9JTX4"/>
<name>A0AAD9JTX4_RIDPI</name>
<evidence type="ECO:0000256" key="1">
    <source>
        <dbReference type="ARBA" id="ARBA00022614"/>
    </source>
</evidence>
<sequence length="741" mass="81599">MVTSWRYVIATLSWLLLATVAARDVCTLETDFKDDDFPCRKLLRCRQPSDWTSLSREIKTKSDNDRLCAIVVDCANTVTISNVDFQAVGGRFDRVLNVTISRCNATQVRLADDMYFVVEVDLNGNAVNSLDFMQQWKDNYFEEFEILHFYRNTLSSVRKSDFAEFYQLTEVRLDSNIIVDVEAGSFDKNQKLESINLANNRIVNLRKDIFQNKTKLKSVQLASNKITSLEAGVFLNVHLQSLDLSHNDLTVVPNSAFVDTSVVSLNLSNCRIGNIPSGFLSKLRQNLTTLDLSNNDIGSLASDAFVHLSQLREIFLTGNKLATIEQSMFPQGISEIHLKSDSFRCCRLLWLQTLMKGTTSGDDVMCVYPFAARLSKYLESSFNCAAPEVFPVRTAPIDTTSTLASCVAWGVTTPNVTLKTDDGAYAADAVGATSVAVNLNVSVSLRLPDTAVLKYQLVCVAVNGEGTRQVSLSLSTRVYSSTTTTSATTTTLLPPEPTHVVETTETGRSLNDVQKRSGATWITVISVVIATVIIIVIIGVFVVVRCRRRKTGPDVTAVDSPVMVTPAMAGDNYEHLGAVGGHRDSRVYAKLQTPKATESEYVSMDNIGKSRDAVNHECGHPVVAIAGKEIEPSVEDDSVVYAKQQAQQTPATVYESLDKTSRSRSGDDHEYGRLDVATAGKGRTSFVNKGQRSGKRRTSSKDRYVDMPRRVGTDVPDRDSSYEPLGQRPAPASDPLYTRLS</sequence>
<dbReference type="EMBL" id="JAODUO010001794">
    <property type="protein sequence ID" value="KAK2158488.1"/>
    <property type="molecule type" value="Genomic_DNA"/>
</dbReference>
<dbReference type="SUPFAM" id="SSF52058">
    <property type="entry name" value="L domain-like"/>
    <property type="match status" value="1"/>
</dbReference>
<evidence type="ECO:0000256" key="5">
    <source>
        <dbReference type="SAM" id="SignalP"/>
    </source>
</evidence>
<proteinExistence type="predicted"/>
<dbReference type="Proteomes" id="UP001209878">
    <property type="component" value="Unassembled WGS sequence"/>
</dbReference>
<dbReference type="PANTHER" id="PTHR24366:SF96">
    <property type="entry name" value="LEUCINE RICH REPEAT CONTAINING 53"/>
    <property type="match status" value="1"/>
</dbReference>
<feature type="signal peptide" evidence="5">
    <location>
        <begin position="1"/>
        <end position="22"/>
    </location>
</feature>
<dbReference type="InterPro" id="IPR003591">
    <property type="entry name" value="Leu-rich_rpt_typical-subtyp"/>
</dbReference>
<dbReference type="InterPro" id="IPR001611">
    <property type="entry name" value="Leu-rich_rpt"/>
</dbReference>
<feature type="compositionally biased region" description="Basic and acidic residues" evidence="3">
    <location>
        <begin position="699"/>
        <end position="721"/>
    </location>
</feature>
<keyword evidence="4" id="KW-1133">Transmembrane helix</keyword>
<feature type="region of interest" description="Disordered" evidence="3">
    <location>
        <begin position="645"/>
        <end position="741"/>
    </location>
</feature>
<keyword evidence="1" id="KW-0433">Leucine-rich repeat</keyword>
<accession>A0AAD9JTX4</accession>
<feature type="chain" id="PRO_5041955536" evidence="5">
    <location>
        <begin position="23"/>
        <end position="741"/>
    </location>
</feature>
<gene>
    <name evidence="6" type="ORF">NP493_1795g00018</name>
</gene>
<evidence type="ECO:0000313" key="7">
    <source>
        <dbReference type="Proteomes" id="UP001209878"/>
    </source>
</evidence>
<dbReference type="InterPro" id="IPR032675">
    <property type="entry name" value="LRR_dom_sf"/>
</dbReference>
<dbReference type="Gene3D" id="3.80.10.10">
    <property type="entry name" value="Ribonuclease Inhibitor"/>
    <property type="match status" value="2"/>
</dbReference>
<organism evidence="6 7">
    <name type="scientific">Ridgeia piscesae</name>
    <name type="common">Tubeworm</name>
    <dbReference type="NCBI Taxonomy" id="27915"/>
    <lineage>
        <taxon>Eukaryota</taxon>
        <taxon>Metazoa</taxon>
        <taxon>Spiralia</taxon>
        <taxon>Lophotrochozoa</taxon>
        <taxon>Annelida</taxon>
        <taxon>Polychaeta</taxon>
        <taxon>Sedentaria</taxon>
        <taxon>Canalipalpata</taxon>
        <taxon>Sabellida</taxon>
        <taxon>Siboglinidae</taxon>
        <taxon>Ridgeia</taxon>
    </lineage>
</organism>
<protein>
    <submittedName>
        <fullName evidence="6">Uncharacterized protein</fullName>
    </submittedName>
</protein>
<dbReference type="SMART" id="SM00369">
    <property type="entry name" value="LRR_TYP"/>
    <property type="match status" value="7"/>
</dbReference>
<dbReference type="InterPro" id="IPR026906">
    <property type="entry name" value="LRR_5"/>
</dbReference>
<evidence type="ECO:0000313" key="6">
    <source>
        <dbReference type="EMBL" id="KAK2158488.1"/>
    </source>
</evidence>
<feature type="transmembrane region" description="Helical" evidence="4">
    <location>
        <begin position="521"/>
        <end position="544"/>
    </location>
</feature>
<reference evidence="6" key="1">
    <citation type="journal article" date="2023" name="Mol. Biol. Evol.">
        <title>Third-Generation Sequencing Reveals the Adaptive Role of the Epigenome in Three Deep-Sea Polychaetes.</title>
        <authorList>
            <person name="Perez M."/>
            <person name="Aroh O."/>
            <person name="Sun Y."/>
            <person name="Lan Y."/>
            <person name="Juniper S.K."/>
            <person name="Young C.R."/>
            <person name="Angers B."/>
            <person name="Qian P.Y."/>
        </authorList>
    </citation>
    <scope>NUCLEOTIDE SEQUENCE</scope>
    <source>
        <strain evidence="6">R07B-5</strain>
    </source>
</reference>
<keyword evidence="2" id="KW-0677">Repeat</keyword>
<evidence type="ECO:0000256" key="4">
    <source>
        <dbReference type="SAM" id="Phobius"/>
    </source>
</evidence>
<dbReference type="PROSITE" id="PS51450">
    <property type="entry name" value="LRR"/>
    <property type="match status" value="2"/>
</dbReference>
<keyword evidence="7" id="KW-1185">Reference proteome</keyword>
<comment type="caution">
    <text evidence="6">The sequence shown here is derived from an EMBL/GenBank/DDBJ whole genome shotgun (WGS) entry which is preliminary data.</text>
</comment>
<feature type="compositionally biased region" description="Basic and acidic residues" evidence="3">
    <location>
        <begin position="656"/>
        <end position="673"/>
    </location>
</feature>
<keyword evidence="5" id="KW-0732">Signal</keyword>
<evidence type="ECO:0000256" key="3">
    <source>
        <dbReference type="SAM" id="MobiDB-lite"/>
    </source>
</evidence>